<organism evidence="1 2">
    <name type="scientific">Callosobruchus maculatus</name>
    <name type="common">Southern cowpea weevil</name>
    <name type="synonym">Pulse bruchid</name>
    <dbReference type="NCBI Taxonomy" id="64391"/>
    <lineage>
        <taxon>Eukaryota</taxon>
        <taxon>Metazoa</taxon>
        <taxon>Ecdysozoa</taxon>
        <taxon>Arthropoda</taxon>
        <taxon>Hexapoda</taxon>
        <taxon>Insecta</taxon>
        <taxon>Pterygota</taxon>
        <taxon>Neoptera</taxon>
        <taxon>Endopterygota</taxon>
        <taxon>Coleoptera</taxon>
        <taxon>Polyphaga</taxon>
        <taxon>Cucujiformia</taxon>
        <taxon>Chrysomeloidea</taxon>
        <taxon>Chrysomelidae</taxon>
        <taxon>Bruchinae</taxon>
        <taxon>Bruchini</taxon>
        <taxon>Callosobruchus</taxon>
    </lineage>
</organism>
<keyword evidence="2" id="KW-1185">Reference proteome</keyword>
<name>A0A653CMB7_CALMS</name>
<protein>
    <submittedName>
        <fullName evidence="1">Uncharacterized protein</fullName>
    </submittedName>
</protein>
<dbReference type="Proteomes" id="UP000410492">
    <property type="component" value="Unassembled WGS sequence"/>
</dbReference>
<dbReference type="EMBL" id="CAACVG010008201">
    <property type="protein sequence ID" value="VEN48931.1"/>
    <property type="molecule type" value="Genomic_DNA"/>
</dbReference>
<dbReference type="OrthoDB" id="10377099at2759"/>
<gene>
    <name evidence="1" type="ORF">CALMAC_LOCUS10211</name>
</gene>
<accession>A0A653CMB7</accession>
<reference evidence="1 2" key="1">
    <citation type="submission" date="2019-01" db="EMBL/GenBank/DDBJ databases">
        <authorList>
            <person name="Sayadi A."/>
        </authorList>
    </citation>
    <scope>NUCLEOTIDE SEQUENCE [LARGE SCALE GENOMIC DNA]</scope>
</reference>
<proteinExistence type="predicted"/>
<evidence type="ECO:0000313" key="1">
    <source>
        <dbReference type="EMBL" id="VEN48931.1"/>
    </source>
</evidence>
<evidence type="ECO:0000313" key="2">
    <source>
        <dbReference type="Proteomes" id="UP000410492"/>
    </source>
</evidence>
<sequence length="70" mass="8444">MECVSRAEFCSMDNLLQQRKSPPSTFKIFRRKLFNKTKNFLQELRDKQMEYKELNGKSKANIFNIMSEYI</sequence>
<dbReference type="AlphaFoldDB" id="A0A653CMB7"/>